<evidence type="ECO:0000313" key="3">
    <source>
        <dbReference type="Proteomes" id="UP001489004"/>
    </source>
</evidence>
<dbReference type="GO" id="GO:0030170">
    <property type="term" value="F:pyridoxal phosphate binding"/>
    <property type="evidence" value="ECO:0007669"/>
    <property type="project" value="InterPro"/>
</dbReference>
<sequence>MATITALYVYPVKGCAGIKVDKAAVQATGFALDRNWMVVLEDNGKFRTQRQLPKLALVQTSLPEAALLGAPSEDAALTLTAPGMSALQVPLTPPTGLPPRLIDCTCWEWSGKACDEGEVPAEWFTQYLGKPCRLVRFAGKPKPPGAASKADVDATRRLTEEEFAPSHEVAFPDGFPFLIASEESLEDLNKRLKQPLKMNRFRPNIVVRGTGPWSEDAWASLHIGSADRGVDFDSVKPCSRCKVTTIDQETAEVGDEPLKALQAFRSGEVLEYWHQKEFTHKQHSKAVHFGWNLVPRQEGEVAVGDALQVLAARPGVGSNAAAA</sequence>
<dbReference type="EMBL" id="JALJOR010000009">
    <property type="protein sequence ID" value="KAK9811724.1"/>
    <property type="molecule type" value="Genomic_DNA"/>
</dbReference>
<name>A0AAW1PUX9_9CHLO</name>
<reference evidence="2 3" key="1">
    <citation type="journal article" date="2024" name="Nat. Commun.">
        <title>Phylogenomics reveals the evolutionary origins of lichenization in chlorophyte algae.</title>
        <authorList>
            <person name="Puginier C."/>
            <person name="Libourel C."/>
            <person name="Otte J."/>
            <person name="Skaloud P."/>
            <person name="Haon M."/>
            <person name="Grisel S."/>
            <person name="Petersen M."/>
            <person name="Berrin J.G."/>
            <person name="Delaux P.M."/>
            <person name="Dal Grande F."/>
            <person name="Keller J."/>
        </authorList>
    </citation>
    <scope>NUCLEOTIDE SEQUENCE [LARGE SCALE GENOMIC DNA]</scope>
    <source>
        <strain evidence="2 3">SAG 2043</strain>
    </source>
</reference>
<comment type="caution">
    <text evidence="2">The sequence shown here is derived from an EMBL/GenBank/DDBJ whole genome shotgun (WGS) entry which is preliminary data.</text>
</comment>
<dbReference type="SUPFAM" id="SSF141673">
    <property type="entry name" value="MOSC N-terminal domain-like"/>
    <property type="match status" value="1"/>
</dbReference>
<keyword evidence="3" id="KW-1185">Reference proteome</keyword>
<dbReference type="Pfam" id="PF03473">
    <property type="entry name" value="MOSC"/>
    <property type="match status" value="1"/>
</dbReference>
<organism evidence="2 3">
    <name type="scientific">[Myrmecia] bisecta</name>
    <dbReference type="NCBI Taxonomy" id="41462"/>
    <lineage>
        <taxon>Eukaryota</taxon>
        <taxon>Viridiplantae</taxon>
        <taxon>Chlorophyta</taxon>
        <taxon>core chlorophytes</taxon>
        <taxon>Trebouxiophyceae</taxon>
        <taxon>Trebouxiales</taxon>
        <taxon>Trebouxiaceae</taxon>
        <taxon>Myrmecia</taxon>
    </lineage>
</organism>
<dbReference type="GO" id="GO:0030151">
    <property type="term" value="F:molybdenum ion binding"/>
    <property type="evidence" value="ECO:0007669"/>
    <property type="project" value="InterPro"/>
</dbReference>
<dbReference type="InterPro" id="IPR005302">
    <property type="entry name" value="MoCF_Sase_C"/>
</dbReference>
<evidence type="ECO:0000313" key="2">
    <source>
        <dbReference type="EMBL" id="KAK9811724.1"/>
    </source>
</evidence>
<protein>
    <recommendedName>
        <fullName evidence="1">MOSC domain-containing protein</fullName>
    </recommendedName>
</protein>
<dbReference type="SUPFAM" id="SSF50800">
    <property type="entry name" value="PK beta-barrel domain-like"/>
    <property type="match status" value="1"/>
</dbReference>
<dbReference type="Pfam" id="PF03476">
    <property type="entry name" value="MOSC_N"/>
    <property type="match status" value="1"/>
</dbReference>
<dbReference type="GO" id="GO:0003824">
    <property type="term" value="F:catalytic activity"/>
    <property type="evidence" value="ECO:0007669"/>
    <property type="project" value="InterPro"/>
</dbReference>
<proteinExistence type="predicted"/>
<dbReference type="PANTHER" id="PTHR14237:SF19">
    <property type="entry name" value="MITOCHONDRIAL AMIDOXIME REDUCING COMPONENT 1"/>
    <property type="match status" value="1"/>
</dbReference>
<feature type="domain" description="MOSC" evidence="1">
    <location>
        <begin position="152"/>
        <end position="310"/>
    </location>
</feature>
<dbReference type="InterPro" id="IPR011037">
    <property type="entry name" value="Pyrv_Knase-like_insert_dom_sf"/>
</dbReference>
<dbReference type="PROSITE" id="PS51340">
    <property type="entry name" value="MOSC"/>
    <property type="match status" value="1"/>
</dbReference>
<gene>
    <name evidence="2" type="ORF">WJX72_009040</name>
</gene>
<dbReference type="PANTHER" id="PTHR14237">
    <property type="entry name" value="MOLYBDOPTERIN COFACTOR SULFURASE MOSC"/>
    <property type="match status" value="1"/>
</dbReference>
<dbReference type="InterPro" id="IPR005303">
    <property type="entry name" value="MOCOS_middle"/>
</dbReference>
<evidence type="ECO:0000259" key="1">
    <source>
        <dbReference type="PROSITE" id="PS51340"/>
    </source>
</evidence>
<dbReference type="AlphaFoldDB" id="A0AAW1PUX9"/>
<dbReference type="Proteomes" id="UP001489004">
    <property type="component" value="Unassembled WGS sequence"/>
</dbReference>
<accession>A0AAW1PUX9</accession>